<dbReference type="EC" id="2.7.13.3" evidence="3"/>
<feature type="transmembrane region" description="Helical" evidence="15">
    <location>
        <begin position="70"/>
        <end position="88"/>
    </location>
</feature>
<dbReference type="Gene3D" id="3.30.450.20">
    <property type="entry name" value="PAS domain"/>
    <property type="match status" value="2"/>
</dbReference>
<dbReference type="Gene3D" id="3.40.50.2300">
    <property type="match status" value="3"/>
</dbReference>
<dbReference type="InterPro" id="IPR000014">
    <property type="entry name" value="PAS"/>
</dbReference>
<dbReference type="InterPro" id="IPR000160">
    <property type="entry name" value="GGDEF_dom"/>
</dbReference>
<sequence>MPSTQAINQITTLNVDSVIILGLGLTLFALFVINLLRSNPTIVNQSNESYQLSLKSISAFFKSPQFKRSCPFGLLVMFFIFFVSAWLITQSHLTKAVNHLSATKQSAFSIFDEEARQYRRDTLFLASSQTIMKLKAQFGDADKLDEMNTLLQQSDERLTDIFKAYMLSKTEVYQVRFIEADNGWQERVKVQRHGEELKTFNEQELQSKQNEPYIGQTLNVGWGNVFQSDINLNREFGKIEQPMRPVWRFSTTVYYSDGRPLGIIIINVNADRFLKKIAKNTTLNTELYITNNDGGFLLHPNSSKDFTFEYGDSNRWQDEFHPVHIPYGFNYFDFTVFSSQQGYVFANELDFSLSSNSSERVIRIYATIFQFLVFKNVAFEIGSVLLALLLISLISVIIQYWMWLSEKIRQREAWNTQVELQRNKEMARFKGLLESAPDATFVIDELGIIQVVNTQAENMFGYARLELEGKEIQKLLPEYSRQVSESKIIDRMRDDDQYLVQEGNKESIAQKSNGDDFPVEISLSAVNLDEQILVSASVRNISERLKVEEKLRNALRDAELATQAKSAFLANTSHEIRTPLNAVIGLSYLLAEEKLTEAQHQLVSKIQISGKSLLGIVNDVLDLSKIEANEMELEAQPVELRELCEEVSSVFAIQAEAKNLEFHFELDPKLPFWVSTDSTRLRQILANLISNSLKFTTIGKISISAKVEETEQVLPENHINVRLTVTDTGIGISPEAQARLFKPFSQADSSTTRRFGGTGLGLSIVHQLVSLMDGKIGIESTENVGSQFWVDLPLRVQTLEEIAAQENHNQTLFVLIAEDDPADAQQLRKMTRALGWRSEVVSNGVKLVDAYISRQENNLRPPDAMIVDWQMPLMDGVEAMNVLASKIGRENIPAVLMVSAHDRDAIIKNDPVHYVSGFLLKPVDPSSLFNAVNDAVTLNTGNSKRVLQSTRAEAVGAKWLPNMRLLVVDDSPTNLIVVSHVLKHNGALVQTANSGEEALILLEDSSNDYDAVLMDVQMPGIDGLETTELVRKNLGLTSLPIIALTAGALVEERNRALEAGMNDFLTKPIDPSKLINVLRTLVEAYRGKEIAIESLHSIASETTQEIDSWPVITGLNLDKAKNLLLGDKALFLNTLDGLLLEYSNLALAPENDIDQPKSASLRLEMASQVHKLRSVSGMVGAEKMQQLAAQAEKILRSEDDPAKQVLVELSLELQKLQQACSATLLIWRKEKPDRTASKGEAPILQLKTVTQILLLLEKQDLSVLGEFDENSASFRNALGDELFEELQEHLEKLNFKEVISILTPLINTLGPDSIMIKTNHTLADILIIDDDKSVVMALHKTLNKIGRIRFASDAKQAFVMIKEKHPDLILLDVELPDIGGLEVCSILKTVQETESIPVLFITSNTEVGFEEKVFDVGAADYIVKPLNPRVVAARVQTHIDYQLAIKLLEKLAHTDSMTGLANRRTFDERLIVELQRARREQEPLTVALIDIDEFKKFNDHFGHIEGDDCIKDIALALGNSMKRSTDLAARYGGEEFAFILPNTDVEGANTILSVLLQSIKQLNLTHAPEAKYDVVTISIGYSAVIPGQKYANDSDDWAVVKAADHALYESKQNGRNQVSYEQLGSL</sequence>
<dbReference type="SUPFAM" id="SSF55874">
    <property type="entry name" value="ATPase domain of HSP90 chaperone/DNA topoisomerase II/histidine kinase"/>
    <property type="match status" value="1"/>
</dbReference>
<accession>A0ABT2P3S6</accession>
<evidence type="ECO:0000256" key="3">
    <source>
        <dbReference type="ARBA" id="ARBA00012438"/>
    </source>
</evidence>
<dbReference type="SMART" id="SM00387">
    <property type="entry name" value="HATPase_c"/>
    <property type="match status" value="1"/>
</dbReference>
<feature type="transmembrane region" description="Helical" evidence="15">
    <location>
        <begin position="18"/>
        <end position="36"/>
    </location>
</feature>
<feature type="transmembrane region" description="Helical" evidence="15">
    <location>
        <begin position="385"/>
        <end position="403"/>
    </location>
</feature>
<feature type="domain" description="PAS" evidence="18">
    <location>
        <begin position="425"/>
        <end position="496"/>
    </location>
</feature>
<dbReference type="InterPro" id="IPR004358">
    <property type="entry name" value="Sig_transdc_His_kin-like_C"/>
</dbReference>
<dbReference type="CDD" id="cd17546">
    <property type="entry name" value="REC_hyHK_CKI1_RcsC-like"/>
    <property type="match status" value="1"/>
</dbReference>
<dbReference type="InterPro" id="IPR036097">
    <property type="entry name" value="HisK_dim/P_sf"/>
</dbReference>
<feature type="domain" description="Histidine kinase" evidence="16">
    <location>
        <begin position="571"/>
        <end position="796"/>
    </location>
</feature>
<dbReference type="SUPFAM" id="SSF103190">
    <property type="entry name" value="Sensory domain-like"/>
    <property type="match status" value="1"/>
</dbReference>
<keyword evidence="13 15" id="KW-0472">Membrane</keyword>
<protein>
    <recommendedName>
        <fullName evidence="3">histidine kinase</fullName>
        <ecNumber evidence="3">2.7.13.3</ecNumber>
    </recommendedName>
</protein>
<keyword evidence="10" id="KW-0067">ATP-binding</keyword>
<feature type="domain" description="GGDEF" evidence="19">
    <location>
        <begin position="1482"/>
        <end position="1623"/>
    </location>
</feature>
<dbReference type="RefSeq" id="WP_261732974.1">
    <property type="nucleotide sequence ID" value="NZ_JAODOQ010000001.1"/>
</dbReference>
<dbReference type="Gene3D" id="1.10.287.130">
    <property type="match status" value="1"/>
</dbReference>
<keyword evidence="8" id="KW-0547">Nucleotide-binding</keyword>
<feature type="modified residue" description="4-aspartylphosphate" evidence="14">
    <location>
        <position position="1015"/>
    </location>
</feature>
<dbReference type="SMART" id="SM00448">
    <property type="entry name" value="REC"/>
    <property type="match status" value="3"/>
</dbReference>
<dbReference type="PROSITE" id="PS50112">
    <property type="entry name" value="PAS"/>
    <property type="match status" value="1"/>
</dbReference>
<keyword evidence="21" id="KW-1185">Reference proteome</keyword>
<evidence type="ECO:0000259" key="19">
    <source>
        <dbReference type="PROSITE" id="PS50887"/>
    </source>
</evidence>
<dbReference type="InterPro" id="IPR036890">
    <property type="entry name" value="HATPase_C_sf"/>
</dbReference>
<evidence type="ECO:0000259" key="16">
    <source>
        <dbReference type="PROSITE" id="PS50109"/>
    </source>
</evidence>
<dbReference type="SUPFAM" id="SSF47226">
    <property type="entry name" value="Histidine-containing phosphotransfer domain, HPT domain"/>
    <property type="match status" value="1"/>
</dbReference>
<evidence type="ECO:0000256" key="1">
    <source>
        <dbReference type="ARBA" id="ARBA00000085"/>
    </source>
</evidence>
<dbReference type="CDD" id="cd00130">
    <property type="entry name" value="PAS"/>
    <property type="match status" value="1"/>
</dbReference>
<keyword evidence="7 15" id="KW-0812">Transmembrane</keyword>
<evidence type="ECO:0000256" key="4">
    <source>
        <dbReference type="ARBA" id="ARBA00022475"/>
    </source>
</evidence>
<reference evidence="20" key="1">
    <citation type="submission" date="2022-09" db="EMBL/GenBank/DDBJ databases">
        <title>Shewanella sp. KJ10-1 sp.nov, isolated from marine algae.</title>
        <authorList>
            <person name="Butt M."/>
            <person name="Lee J.K."/>
            <person name="Kim J.M."/>
            <person name="Choi D.G."/>
        </authorList>
    </citation>
    <scope>NUCLEOTIDE SEQUENCE</scope>
    <source>
        <strain evidence="20">KJ10-1</strain>
    </source>
</reference>
<evidence type="ECO:0000259" key="17">
    <source>
        <dbReference type="PROSITE" id="PS50110"/>
    </source>
</evidence>
<dbReference type="Pfam" id="PF02518">
    <property type="entry name" value="HATPase_c"/>
    <property type="match status" value="1"/>
</dbReference>
<comment type="subcellular location">
    <subcellularLocation>
        <location evidence="2">Cell membrane</location>
        <topology evidence="2">Multi-pass membrane protein</topology>
    </subcellularLocation>
</comment>
<dbReference type="Pfam" id="PF13426">
    <property type="entry name" value="PAS_9"/>
    <property type="match status" value="1"/>
</dbReference>
<keyword evidence="4" id="KW-1003">Cell membrane</keyword>
<dbReference type="Pfam" id="PF21623">
    <property type="entry name" value="HK_sensor_dom_bact"/>
    <property type="match status" value="1"/>
</dbReference>
<dbReference type="Pfam" id="PF00072">
    <property type="entry name" value="Response_reg"/>
    <property type="match status" value="3"/>
</dbReference>
<dbReference type="NCBIfam" id="TIGR00229">
    <property type="entry name" value="sensory_box"/>
    <property type="match status" value="1"/>
</dbReference>
<dbReference type="InterPro" id="IPR035965">
    <property type="entry name" value="PAS-like_dom_sf"/>
</dbReference>
<dbReference type="InterPro" id="IPR029151">
    <property type="entry name" value="Sensor-like_sf"/>
</dbReference>
<dbReference type="InterPro" id="IPR048760">
    <property type="entry name" value="VP0354-like_sensor_dom"/>
</dbReference>
<feature type="modified residue" description="4-aspartylphosphate" evidence="14">
    <location>
        <position position="1372"/>
    </location>
</feature>
<dbReference type="EMBL" id="JAODOQ010000001">
    <property type="protein sequence ID" value="MCT8986584.1"/>
    <property type="molecule type" value="Genomic_DNA"/>
</dbReference>
<feature type="domain" description="Response regulatory" evidence="17">
    <location>
        <begin position="1324"/>
        <end position="1439"/>
    </location>
</feature>
<dbReference type="SMART" id="SM00091">
    <property type="entry name" value="PAS"/>
    <property type="match status" value="1"/>
</dbReference>
<keyword evidence="11 15" id="KW-1133">Transmembrane helix</keyword>
<gene>
    <name evidence="20" type="ORF">N4T56_08925</name>
</gene>
<dbReference type="Gene3D" id="1.20.120.160">
    <property type="entry name" value="HPT domain"/>
    <property type="match status" value="1"/>
</dbReference>
<dbReference type="SUPFAM" id="SSF52172">
    <property type="entry name" value="CheY-like"/>
    <property type="match status" value="3"/>
</dbReference>
<evidence type="ECO:0000256" key="14">
    <source>
        <dbReference type="PROSITE-ProRule" id="PRU00169"/>
    </source>
</evidence>
<evidence type="ECO:0000256" key="15">
    <source>
        <dbReference type="SAM" id="Phobius"/>
    </source>
</evidence>
<evidence type="ECO:0000313" key="20">
    <source>
        <dbReference type="EMBL" id="MCT8986584.1"/>
    </source>
</evidence>
<dbReference type="InterPro" id="IPR005467">
    <property type="entry name" value="His_kinase_dom"/>
</dbReference>
<dbReference type="PANTHER" id="PTHR45339:SF1">
    <property type="entry name" value="HYBRID SIGNAL TRANSDUCTION HISTIDINE KINASE J"/>
    <property type="match status" value="1"/>
</dbReference>
<evidence type="ECO:0000256" key="13">
    <source>
        <dbReference type="ARBA" id="ARBA00023136"/>
    </source>
</evidence>
<dbReference type="InterPro" id="IPR011006">
    <property type="entry name" value="CheY-like_superfamily"/>
</dbReference>
<evidence type="ECO:0000256" key="7">
    <source>
        <dbReference type="ARBA" id="ARBA00022692"/>
    </source>
</evidence>
<evidence type="ECO:0000256" key="11">
    <source>
        <dbReference type="ARBA" id="ARBA00022989"/>
    </source>
</evidence>
<comment type="catalytic activity">
    <reaction evidence="1">
        <text>ATP + protein L-histidine = ADP + protein N-phospho-L-histidine.</text>
        <dbReference type="EC" id="2.7.13.3"/>
    </reaction>
</comment>
<feature type="domain" description="Response regulatory" evidence="17">
    <location>
        <begin position="964"/>
        <end position="1082"/>
    </location>
</feature>
<dbReference type="InterPro" id="IPR036641">
    <property type="entry name" value="HPT_dom_sf"/>
</dbReference>
<dbReference type="CDD" id="cd00088">
    <property type="entry name" value="HPT"/>
    <property type="match status" value="1"/>
</dbReference>
<evidence type="ECO:0000256" key="8">
    <source>
        <dbReference type="ARBA" id="ARBA00022741"/>
    </source>
</evidence>
<keyword evidence="12" id="KW-0902">Two-component regulatory system</keyword>
<dbReference type="InterPro" id="IPR008207">
    <property type="entry name" value="Sig_transdc_His_kin_Hpt_dom"/>
</dbReference>
<dbReference type="InterPro" id="IPR003594">
    <property type="entry name" value="HATPase_dom"/>
</dbReference>
<dbReference type="PROSITE" id="PS50109">
    <property type="entry name" value="HIS_KIN"/>
    <property type="match status" value="1"/>
</dbReference>
<evidence type="ECO:0000256" key="9">
    <source>
        <dbReference type="ARBA" id="ARBA00022777"/>
    </source>
</evidence>
<dbReference type="CDD" id="cd16922">
    <property type="entry name" value="HATPase_EvgS-ArcB-TorS-like"/>
    <property type="match status" value="1"/>
</dbReference>
<feature type="domain" description="Response regulatory" evidence="17">
    <location>
        <begin position="813"/>
        <end position="936"/>
    </location>
</feature>
<evidence type="ECO:0000259" key="18">
    <source>
        <dbReference type="PROSITE" id="PS50112"/>
    </source>
</evidence>
<name>A0ABT2P3S6_9GAMM</name>
<dbReference type="InterPro" id="IPR001789">
    <property type="entry name" value="Sig_transdc_resp-reg_receiver"/>
</dbReference>
<dbReference type="CDD" id="cd00082">
    <property type="entry name" value="HisKA"/>
    <property type="match status" value="1"/>
</dbReference>
<dbReference type="SUPFAM" id="SSF55073">
    <property type="entry name" value="Nucleotide cyclase"/>
    <property type="match status" value="1"/>
</dbReference>
<evidence type="ECO:0000256" key="10">
    <source>
        <dbReference type="ARBA" id="ARBA00022840"/>
    </source>
</evidence>
<dbReference type="CDD" id="cd01949">
    <property type="entry name" value="GGDEF"/>
    <property type="match status" value="1"/>
</dbReference>
<dbReference type="PROSITE" id="PS50887">
    <property type="entry name" value="GGDEF"/>
    <property type="match status" value="1"/>
</dbReference>
<comment type="caution">
    <text evidence="20">The sequence shown here is derived from an EMBL/GenBank/DDBJ whole genome shotgun (WGS) entry which is preliminary data.</text>
</comment>
<evidence type="ECO:0000256" key="2">
    <source>
        <dbReference type="ARBA" id="ARBA00004651"/>
    </source>
</evidence>
<proteinExistence type="predicted"/>
<dbReference type="PANTHER" id="PTHR45339">
    <property type="entry name" value="HYBRID SIGNAL TRANSDUCTION HISTIDINE KINASE J"/>
    <property type="match status" value="1"/>
</dbReference>
<organism evidence="20 21">
    <name type="scientific">Shewanella phaeophyticola</name>
    <dbReference type="NCBI Taxonomy" id="2978345"/>
    <lineage>
        <taxon>Bacteria</taxon>
        <taxon>Pseudomonadati</taxon>
        <taxon>Pseudomonadota</taxon>
        <taxon>Gammaproteobacteria</taxon>
        <taxon>Alteromonadales</taxon>
        <taxon>Shewanellaceae</taxon>
        <taxon>Shewanella</taxon>
    </lineage>
</organism>
<dbReference type="PRINTS" id="PR00344">
    <property type="entry name" value="BCTRLSENSOR"/>
</dbReference>
<feature type="modified residue" description="4-aspartylphosphate" evidence="14">
    <location>
        <position position="868"/>
    </location>
</feature>
<dbReference type="Pfam" id="PF00512">
    <property type="entry name" value="HisKA"/>
    <property type="match status" value="1"/>
</dbReference>
<dbReference type="SMART" id="SM00267">
    <property type="entry name" value="GGDEF"/>
    <property type="match status" value="1"/>
</dbReference>
<evidence type="ECO:0000256" key="12">
    <source>
        <dbReference type="ARBA" id="ARBA00023012"/>
    </source>
</evidence>
<dbReference type="Pfam" id="PF01627">
    <property type="entry name" value="Hpt"/>
    <property type="match status" value="1"/>
</dbReference>
<dbReference type="SUPFAM" id="SSF55785">
    <property type="entry name" value="PYP-like sensor domain (PAS domain)"/>
    <property type="match status" value="1"/>
</dbReference>
<dbReference type="Pfam" id="PF00990">
    <property type="entry name" value="GGDEF"/>
    <property type="match status" value="1"/>
</dbReference>
<keyword evidence="6" id="KW-0808">Transferase</keyword>
<dbReference type="Gene3D" id="3.30.70.270">
    <property type="match status" value="1"/>
</dbReference>
<dbReference type="SUPFAM" id="SSF47384">
    <property type="entry name" value="Homodimeric domain of signal transducing histidine kinase"/>
    <property type="match status" value="1"/>
</dbReference>
<dbReference type="InterPro" id="IPR003661">
    <property type="entry name" value="HisK_dim/P_dom"/>
</dbReference>
<keyword evidence="9" id="KW-0418">Kinase</keyword>
<evidence type="ECO:0000256" key="5">
    <source>
        <dbReference type="ARBA" id="ARBA00022553"/>
    </source>
</evidence>
<dbReference type="NCBIfam" id="TIGR00254">
    <property type="entry name" value="GGDEF"/>
    <property type="match status" value="1"/>
</dbReference>
<dbReference type="Proteomes" id="UP001431192">
    <property type="component" value="Unassembled WGS sequence"/>
</dbReference>
<dbReference type="SMART" id="SM00388">
    <property type="entry name" value="HisKA"/>
    <property type="match status" value="1"/>
</dbReference>
<dbReference type="Gene3D" id="3.30.565.10">
    <property type="entry name" value="Histidine kinase-like ATPase, C-terminal domain"/>
    <property type="match status" value="1"/>
</dbReference>
<dbReference type="PROSITE" id="PS50110">
    <property type="entry name" value="RESPONSE_REGULATORY"/>
    <property type="match status" value="3"/>
</dbReference>
<dbReference type="InterPro" id="IPR029787">
    <property type="entry name" value="Nucleotide_cyclase"/>
</dbReference>
<dbReference type="InterPro" id="IPR043128">
    <property type="entry name" value="Rev_trsase/Diguanyl_cyclase"/>
</dbReference>
<keyword evidence="5 14" id="KW-0597">Phosphoprotein</keyword>
<evidence type="ECO:0000256" key="6">
    <source>
        <dbReference type="ARBA" id="ARBA00022679"/>
    </source>
</evidence>
<evidence type="ECO:0000313" key="21">
    <source>
        <dbReference type="Proteomes" id="UP001431192"/>
    </source>
</evidence>